<dbReference type="SUPFAM" id="SSF52047">
    <property type="entry name" value="RNI-like"/>
    <property type="match status" value="1"/>
</dbReference>
<evidence type="ECO:0000313" key="2">
    <source>
        <dbReference type="EMBL" id="KDQ16529.1"/>
    </source>
</evidence>
<dbReference type="AlphaFoldDB" id="A0A067MLV0"/>
<accession>A0A067MLV0</accession>
<keyword evidence="3" id="KW-1185">Reference proteome</keyword>
<dbReference type="InterPro" id="IPR032675">
    <property type="entry name" value="LRR_dom_sf"/>
</dbReference>
<evidence type="ECO:0008006" key="4">
    <source>
        <dbReference type="Google" id="ProtNLM"/>
    </source>
</evidence>
<dbReference type="Gene3D" id="3.80.10.10">
    <property type="entry name" value="Ribonuclease Inhibitor"/>
    <property type="match status" value="1"/>
</dbReference>
<name>A0A067MLV0_BOTB1</name>
<evidence type="ECO:0000256" key="1">
    <source>
        <dbReference type="SAM" id="SignalP"/>
    </source>
</evidence>
<keyword evidence="1" id="KW-0732">Signal</keyword>
<dbReference type="HOGENOM" id="CLU_997454_0_0_1"/>
<proteinExistence type="predicted"/>
<dbReference type="Proteomes" id="UP000027195">
    <property type="component" value="Unassembled WGS sequence"/>
</dbReference>
<evidence type="ECO:0000313" key="3">
    <source>
        <dbReference type="Proteomes" id="UP000027195"/>
    </source>
</evidence>
<protein>
    <recommendedName>
        <fullName evidence="4">F-box domain-containing protein</fullName>
    </recommendedName>
</protein>
<dbReference type="EMBL" id="KL198027">
    <property type="protein sequence ID" value="KDQ16529.1"/>
    <property type="molecule type" value="Genomic_DNA"/>
</dbReference>
<organism evidence="2 3">
    <name type="scientific">Botryobasidium botryosum (strain FD-172 SS1)</name>
    <dbReference type="NCBI Taxonomy" id="930990"/>
    <lineage>
        <taxon>Eukaryota</taxon>
        <taxon>Fungi</taxon>
        <taxon>Dikarya</taxon>
        <taxon>Basidiomycota</taxon>
        <taxon>Agaricomycotina</taxon>
        <taxon>Agaricomycetes</taxon>
        <taxon>Cantharellales</taxon>
        <taxon>Botryobasidiaceae</taxon>
        <taxon>Botryobasidium</taxon>
    </lineage>
</organism>
<dbReference type="InParanoid" id="A0A067MLV0"/>
<sequence length="279" mass="30589">MGALWSLFGSSHSLSSVVLADEETEYDDDDATPAPFHANTLTLDALTYLEVGKNPFVLPLLERIILPHVETLHLESVPFRVVHRLISASADLDDLWLSDITSRPANSSHSPVALSALCTIYLKDCPWLLDHIHAPQLKSLHLNNSHLAANSGAPLRALIKRSSPELTSLRLQRIDIGDEEILGCLEGLPDLDSLSLYACTISDTVLRALAVPPSLERDTGWLLPRLKVFQCHQNAYVTPQAVIALLASRESSRKSPIKGSASFVDDLSDEDVETLSSRF</sequence>
<dbReference type="OrthoDB" id="3063971at2759"/>
<feature type="signal peptide" evidence="1">
    <location>
        <begin position="1"/>
        <end position="20"/>
    </location>
</feature>
<feature type="chain" id="PRO_5001641386" description="F-box domain-containing protein" evidence="1">
    <location>
        <begin position="21"/>
        <end position="279"/>
    </location>
</feature>
<gene>
    <name evidence="2" type="ORF">BOTBODRAFT_251559</name>
</gene>
<reference evidence="3" key="1">
    <citation type="journal article" date="2014" name="Proc. Natl. Acad. Sci. U.S.A.">
        <title>Extensive sampling of basidiomycete genomes demonstrates inadequacy of the white-rot/brown-rot paradigm for wood decay fungi.</title>
        <authorList>
            <person name="Riley R."/>
            <person name="Salamov A.A."/>
            <person name="Brown D.W."/>
            <person name="Nagy L.G."/>
            <person name="Floudas D."/>
            <person name="Held B.W."/>
            <person name="Levasseur A."/>
            <person name="Lombard V."/>
            <person name="Morin E."/>
            <person name="Otillar R."/>
            <person name="Lindquist E.A."/>
            <person name="Sun H."/>
            <person name="LaButti K.M."/>
            <person name="Schmutz J."/>
            <person name="Jabbour D."/>
            <person name="Luo H."/>
            <person name="Baker S.E."/>
            <person name="Pisabarro A.G."/>
            <person name="Walton J.D."/>
            <person name="Blanchette R.A."/>
            <person name="Henrissat B."/>
            <person name="Martin F."/>
            <person name="Cullen D."/>
            <person name="Hibbett D.S."/>
            <person name="Grigoriev I.V."/>
        </authorList>
    </citation>
    <scope>NUCLEOTIDE SEQUENCE [LARGE SCALE GENOMIC DNA]</scope>
    <source>
        <strain evidence="3">FD-172 SS1</strain>
    </source>
</reference>